<reference evidence="2" key="1">
    <citation type="submission" date="2022-11" db="EMBL/GenBank/DDBJ databases">
        <title>Dental biofilm bacteria. Genome sequencing and assembly.</title>
        <authorList>
            <person name="Robertsson C."/>
        </authorList>
    </citation>
    <scope>NUCLEOTIDE SEQUENCE</scope>
    <source>
        <strain evidence="2">CW</strain>
    </source>
</reference>
<feature type="domain" description="Shedu protein SduA C-terminal" evidence="1">
    <location>
        <begin position="295"/>
        <end position="461"/>
    </location>
</feature>
<evidence type="ECO:0000313" key="2">
    <source>
        <dbReference type="EMBL" id="WAL42449.1"/>
    </source>
</evidence>
<dbReference type="RefSeq" id="WP_081391068.1">
    <property type="nucleotide sequence ID" value="NZ_CP113787.1"/>
</dbReference>
<dbReference type="Pfam" id="PF14082">
    <property type="entry name" value="SduA_C"/>
    <property type="match status" value="1"/>
</dbReference>
<dbReference type="InterPro" id="IPR025359">
    <property type="entry name" value="SduA_C"/>
</dbReference>
<accession>A0AA47FH44</accession>
<proteinExistence type="predicted"/>
<evidence type="ECO:0000313" key="3">
    <source>
        <dbReference type="Proteomes" id="UP001163127"/>
    </source>
</evidence>
<dbReference type="EMBL" id="CP113787">
    <property type="protein sequence ID" value="WAL42449.1"/>
    <property type="molecule type" value="Genomic_DNA"/>
</dbReference>
<evidence type="ECO:0000259" key="1">
    <source>
        <dbReference type="Pfam" id="PF14082"/>
    </source>
</evidence>
<sequence length="491" mass="56177">MTANLTELNYKFRHTSTNYGEAYLLEYDSAEKYQLSWTNERRLDNLTPKNITELLSYNKTLHRLTMRPKKIDGVVLVDQYTQIKEFIIDYNNSPWGFDTQNPLYRGIDRQGENVIYIHGMPDYFGKIPEFGLGFPRKYRRIIKAIESATECTSVKFCSCETSSTDGDEFTLTFNDLKCLITIINRTFDRASRVGTKVCDNNAYNFIRAILGEPSIPVSLGRIAEIRMMTREVSDLAPPSSDDIEDIANRLGSHHKQTRDLPSRDSMMRLKASIEIASLDQLVDAYKEALECNRSKKEDFWQEYFKENHFILQQLLTTPLEYYADQVHVGEIDLTGRGDRIVDFMLRNPVSRLATLVEIKTPSSPLTPRKPYRGNVGSEVYGPSKDLGGGIAQLQSQINSAYTSLKPRILTSRESKIIDLPPIDGILIIGRIDSLDDNQKNSFNSFRHFLHGITIITFDEILERLTHMRDTLNAGTPDIITDLREHQNFSLA</sequence>
<organism evidence="2 3">
    <name type="scientific">Actinomyces naeslundii</name>
    <dbReference type="NCBI Taxonomy" id="1655"/>
    <lineage>
        <taxon>Bacteria</taxon>
        <taxon>Bacillati</taxon>
        <taxon>Actinomycetota</taxon>
        <taxon>Actinomycetes</taxon>
        <taxon>Actinomycetales</taxon>
        <taxon>Actinomycetaceae</taxon>
        <taxon>Actinomyces</taxon>
    </lineage>
</organism>
<dbReference type="AlphaFoldDB" id="A0AA47FH44"/>
<dbReference type="Proteomes" id="UP001163127">
    <property type="component" value="Chromosome"/>
</dbReference>
<gene>
    <name evidence="2" type="ORF">OFA60_10365</name>
</gene>
<protein>
    <submittedName>
        <fullName evidence="2">DUF4263 domain-containing protein</fullName>
    </submittedName>
</protein>
<name>A0AA47FH44_ACTNA</name>